<name>A0A6B0UQD7_IXORI</name>
<sequence>MRADADWIFFLPLALLRSRVFCFGDVPVSPESQSSAPSAVFFFPVCRIRIVSCSAGTPAWFSFFVCFVFERTRGERRWEFGQTTVTVLPRECARAAPCRGGWKCTIFNSRVHFLFFSFRTLDLAH</sequence>
<dbReference type="EMBL" id="GIFC01009648">
    <property type="protein sequence ID" value="MXU91731.1"/>
    <property type="molecule type" value="Transcribed_RNA"/>
</dbReference>
<protein>
    <submittedName>
        <fullName evidence="1">Putative secreted protein</fullName>
    </submittedName>
</protein>
<reference evidence="1" key="1">
    <citation type="submission" date="2019-12" db="EMBL/GenBank/DDBJ databases">
        <title>An insight into the sialome of adult female Ixodes ricinus ticks feeding for 6 days.</title>
        <authorList>
            <person name="Perner J."/>
            <person name="Ribeiro J.M.C."/>
        </authorList>
    </citation>
    <scope>NUCLEOTIDE SEQUENCE</scope>
    <source>
        <strain evidence="1">Semi-engorged</strain>
        <tissue evidence="1">Salivary glands</tissue>
    </source>
</reference>
<dbReference type="AlphaFoldDB" id="A0A6B0UQD7"/>
<accession>A0A6B0UQD7</accession>
<organism evidence="1">
    <name type="scientific">Ixodes ricinus</name>
    <name type="common">Common tick</name>
    <name type="synonym">Acarus ricinus</name>
    <dbReference type="NCBI Taxonomy" id="34613"/>
    <lineage>
        <taxon>Eukaryota</taxon>
        <taxon>Metazoa</taxon>
        <taxon>Ecdysozoa</taxon>
        <taxon>Arthropoda</taxon>
        <taxon>Chelicerata</taxon>
        <taxon>Arachnida</taxon>
        <taxon>Acari</taxon>
        <taxon>Parasitiformes</taxon>
        <taxon>Ixodida</taxon>
        <taxon>Ixodoidea</taxon>
        <taxon>Ixodidae</taxon>
        <taxon>Ixodinae</taxon>
        <taxon>Ixodes</taxon>
    </lineage>
</organism>
<proteinExistence type="predicted"/>
<evidence type="ECO:0000313" key="1">
    <source>
        <dbReference type="EMBL" id="MXU91731.1"/>
    </source>
</evidence>